<dbReference type="AlphaFoldDB" id="F3G7L5"/>
<dbReference type="GO" id="GO:0047527">
    <property type="term" value="F:2,3-dihydroxybenzoate-serine ligase activity"/>
    <property type="evidence" value="ECO:0007669"/>
    <property type="project" value="TreeGrafter"/>
</dbReference>
<proteinExistence type="predicted"/>
<feature type="domain" description="Condensation" evidence="1">
    <location>
        <begin position="1"/>
        <end position="297"/>
    </location>
</feature>
<dbReference type="Gene3D" id="3.30.559.10">
    <property type="entry name" value="Chloramphenicol acetyltransferase-like domain"/>
    <property type="match status" value="1"/>
</dbReference>
<dbReference type="GO" id="GO:0031177">
    <property type="term" value="F:phosphopantetheine binding"/>
    <property type="evidence" value="ECO:0007669"/>
    <property type="project" value="TreeGrafter"/>
</dbReference>
<evidence type="ECO:0000313" key="3">
    <source>
        <dbReference type="Proteomes" id="UP000004986"/>
    </source>
</evidence>
<dbReference type="GO" id="GO:0009366">
    <property type="term" value="C:enterobactin synthetase complex"/>
    <property type="evidence" value="ECO:0007669"/>
    <property type="project" value="TreeGrafter"/>
</dbReference>
<dbReference type="Gene3D" id="3.30.559.30">
    <property type="entry name" value="Nonribosomal peptide synthetase, condensation domain"/>
    <property type="match status" value="1"/>
</dbReference>
<dbReference type="HOGENOM" id="CLU_922934_0_0_6"/>
<dbReference type="Proteomes" id="UP000004986">
    <property type="component" value="Unassembled WGS sequence"/>
</dbReference>
<dbReference type="InterPro" id="IPR001242">
    <property type="entry name" value="Condensation_dom"/>
</dbReference>
<dbReference type="EMBL" id="AEAI01000597">
    <property type="protein sequence ID" value="EGH43065.1"/>
    <property type="molecule type" value="Genomic_DNA"/>
</dbReference>
<dbReference type="InterPro" id="IPR023213">
    <property type="entry name" value="CAT-like_dom_sf"/>
</dbReference>
<feature type="non-terminal residue" evidence="2">
    <location>
        <position position="1"/>
    </location>
</feature>
<name>F3G7L5_PSESJ</name>
<dbReference type="Pfam" id="PF00668">
    <property type="entry name" value="Condensation"/>
    <property type="match status" value="1"/>
</dbReference>
<gene>
    <name evidence="2" type="ORF">PSYPI_11964</name>
</gene>
<evidence type="ECO:0000313" key="2">
    <source>
        <dbReference type="EMBL" id="EGH43065.1"/>
    </source>
</evidence>
<keyword evidence="3" id="KW-1185">Reference proteome</keyword>
<dbReference type="SUPFAM" id="SSF52777">
    <property type="entry name" value="CoA-dependent acyltransferases"/>
    <property type="match status" value="2"/>
</dbReference>
<sequence length="302" mass="33411">YNVPIILHLAAGVELNALADAVQRLLTRHSGLRTAFVSAADGLHQEVHQRDAVCQTFATGAFSEQTWRSFAALVFDTPFDLATSALCKAWLLPFADGSCRLLLNLHHVAIDGWSMNLLFDDLVQLYDDALQGRPSAEPSPGLGTLEFALWQRQWRVDPRYRDQRRALAGLHRQHPASSPALLPVREPGPQARLYRQPLGATRSAALDRFCSRQRVTRYEVLFSVYAWSIYALTGCERPRIASPVSNRPLSEFEDAIGMFANTVLIPTAFDGDKALGQQLHQQTATVREVLALQDVALADPGG</sequence>
<dbReference type="GO" id="GO:0043041">
    <property type="term" value="P:amino acid activation for nonribosomal peptide biosynthetic process"/>
    <property type="evidence" value="ECO:0007669"/>
    <property type="project" value="TreeGrafter"/>
</dbReference>
<protein>
    <submittedName>
        <fullName evidence="2">Amino acid adenylation</fullName>
    </submittedName>
</protein>
<reference evidence="2 3" key="1">
    <citation type="journal article" date="2011" name="PLoS Pathog.">
        <title>Dynamic evolution of pathogenicity revealed by sequencing and comparative genomics of 19 Pseudomonas syringae isolates.</title>
        <authorList>
            <person name="Baltrus D.A."/>
            <person name="Nishimura M.T."/>
            <person name="Romanchuk A."/>
            <person name="Chang J.H."/>
            <person name="Mukhtar M.S."/>
            <person name="Cherkis K."/>
            <person name="Roach J."/>
            <person name="Grant S.R."/>
            <person name="Jones C.D."/>
            <person name="Dangl J.L."/>
        </authorList>
    </citation>
    <scope>NUCLEOTIDE SEQUENCE [LARGE SCALE GENOMIC DNA]</scope>
    <source>
        <strain evidence="2 3">1704B</strain>
    </source>
</reference>
<dbReference type="PANTHER" id="PTHR45527:SF1">
    <property type="entry name" value="FATTY ACID SYNTHASE"/>
    <property type="match status" value="1"/>
</dbReference>
<dbReference type="PANTHER" id="PTHR45527">
    <property type="entry name" value="NONRIBOSOMAL PEPTIDE SYNTHETASE"/>
    <property type="match status" value="1"/>
</dbReference>
<feature type="non-terminal residue" evidence="2">
    <location>
        <position position="302"/>
    </location>
</feature>
<dbReference type="GO" id="GO:0009239">
    <property type="term" value="P:enterobactin biosynthetic process"/>
    <property type="evidence" value="ECO:0007669"/>
    <property type="project" value="TreeGrafter"/>
</dbReference>
<organism evidence="2 3">
    <name type="scientific">Pseudomonas syringae pv. pisi str. 1704B</name>
    <dbReference type="NCBI Taxonomy" id="629263"/>
    <lineage>
        <taxon>Bacteria</taxon>
        <taxon>Pseudomonadati</taxon>
        <taxon>Pseudomonadota</taxon>
        <taxon>Gammaproteobacteria</taxon>
        <taxon>Pseudomonadales</taxon>
        <taxon>Pseudomonadaceae</taxon>
        <taxon>Pseudomonas</taxon>
        <taxon>Pseudomonas syringae</taxon>
    </lineage>
</organism>
<evidence type="ECO:0000259" key="1">
    <source>
        <dbReference type="Pfam" id="PF00668"/>
    </source>
</evidence>
<accession>F3G7L5</accession>
<dbReference type="GO" id="GO:0005829">
    <property type="term" value="C:cytosol"/>
    <property type="evidence" value="ECO:0007669"/>
    <property type="project" value="TreeGrafter"/>
</dbReference>
<comment type="caution">
    <text evidence="2">The sequence shown here is derived from an EMBL/GenBank/DDBJ whole genome shotgun (WGS) entry which is preliminary data.</text>
</comment>